<keyword evidence="4" id="KW-1185">Reference proteome</keyword>
<evidence type="ECO:0000313" key="4">
    <source>
        <dbReference type="Proteomes" id="UP000297703"/>
    </source>
</evidence>
<feature type="signal peptide" evidence="2">
    <location>
        <begin position="1"/>
        <end position="18"/>
    </location>
</feature>
<dbReference type="EMBL" id="QXTE01000062">
    <property type="protein sequence ID" value="TFK08891.1"/>
    <property type="molecule type" value="Genomic_DNA"/>
</dbReference>
<feature type="region of interest" description="Disordered" evidence="1">
    <location>
        <begin position="40"/>
        <end position="66"/>
    </location>
</feature>
<name>A0A4D9EBY8_9SAUR</name>
<comment type="caution">
    <text evidence="3">The sequence shown here is derived from an EMBL/GenBank/DDBJ whole genome shotgun (WGS) entry which is preliminary data.</text>
</comment>
<sequence>MWLFIMSNFKCSLLLSCGGQKQTAGIGCCSYTYQPGFTPFSNQGPRPPHSEGTEIATCESAEPSDSPETYQTCYYAMKSTCQVLSRPLATLLKPFQQLVNTV</sequence>
<reference evidence="3 4" key="2">
    <citation type="submission" date="2019-04" db="EMBL/GenBank/DDBJ databases">
        <title>The genome sequence of big-headed turtle.</title>
        <authorList>
            <person name="Gong S."/>
        </authorList>
    </citation>
    <scope>NUCLEOTIDE SEQUENCE [LARGE SCALE GENOMIC DNA]</scope>
    <source>
        <strain evidence="3">DO16091913</strain>
        <tissue evidence="3">Muscle</tissue>
    </source>
</reference>
<protein>
    <submittedName>
        <fullName evidence="3">Insulin-like growth factor-binding protein-like 1</fullName>
    </submittedName>
</protein>
<feature type="chain" id="PRO_5020023547" evidence="2">
    <location>
        <begin position="19"/>
        <end position="102"/>
    </location>
</feature>
<dbReference type="AlphaFoldDB" id="A0A4D9EBY8"/>
<reference evidence="3 4" key="1">
    <citation type="submission" date="2019-04" db="EMBL/GenBank/DDBJ databases">
        <title>Draft genome of the big-headed turtle Platysternon megacephalum.</title>
        <authorList>
            <person name="Gong S."/>
        </authorList>
    </citation>
    <scope>NUCLEOTIDE SEQUENCE [LARGE SCALE GENOMIC DNA]</scope>
    <source>
        <strain evidence="3">DO16091913</strain>
        <tissue evidence="3">Muscle</tissue>
    </source>
</reference>
<accession>A0A4D9EBY8</accession>
<evidence type="ECO:0000313" key="3">
    <source>
        <dbReference type="EMBL" id="TFK08891.1"/>
    </source>
</evidence>
<evidence type="ECO:0000256" key="2">
    <source>
        <dbReference type="SAM" id="SignalP"/>
    </source>
</evidence>
<keyword evidence="2" id="KW-0732">Signal</keyword>
<dbReference type="Proteomes" id="UP000297703">
    <property type="component" value="Unassembled WGS sequence"/>
</dbReference>
<evidence type="ECO:0000256" key="1">
    <source>
        <dbReference type="SAM" id="MobiDB-lite"/>
    </source>
</evidence>
<proteinExistence type="predicted"/>
<organism evidence="3 4">
    <name type="scientific">Platysternon megacephalum</name>
    <name type="common">big-headed turtle</name>
    <dbReference type="NCBI Taxonomy" id="55544"/>
    <lineage>
        <taxon>Eukaryota</taxon>
        <taxon>Metazoa</taxon>
        <taxon>Chordata</taxon>
        <taxon>Craniata</taxon>
        <taxon>Vertebrata</taxon>
        <taxon>Euteleostomi</taxon>
        <taxon>Archelosauria</taxon>
        <taxon>Testudinata</taxon>
        <taxon>Testudines</taxon>
        <taxon>Cryptodira</taxon>
        <taxon>Durocryptodira</taxon>
        <taxon>Testudinoidea</taxon>
        <taxon>Platysternidae</taxon>
        <taxon>Platysternon</taxon>
    </lineage>
</organism>
<gene>
    <name evidence="3" type="ORF">DR999_PMT08180</name>
</gene>